<evidence type="ECO:0000313" key="2">
    <source>
        <dbReference type="Proteomes" id="UP000186098"/>
    </source>
</evidence>
<proteinExistence type="predicted"/>
<dbReference type="OrthoDB" id="7688921at2"/>
<evidence type="ECO:0008006" key="3">
    <source>
        <dbReference type="Google" id="ProtNLM"/>
    </source>
</evidence>
<dbReference type="AlphaFoldDB" id="A0A1N7K6K6"/>
<dbReference type="RefSeq" id="WP_076363447.1">
    <property type="nucleotide sequence ID" value="NZ_FTOM01000001.1"/>
</dbReference>
<evidence type="ECO:0000313" key="1">
    <source>
        <dbReference type="EMBL" id="SIS57231.1"/>
    </source>
</evidence>
<organism evidence="1 2">
    <name type="scientific">Phaeovulum vinaykumarii</name>
    <dbReference type="NCBI Taxonomy" id="407234"/>
    <lineage>
        <taxon>Bacteria</taxon>
        <taxon>Pseudomonadati</taxon>
        <taxon>Pseudomonadota</taxon>
        <taxon>Alphaproteobacteria</taxon>
        <taxon>Rhodobacterales</taxon>
        <taxon>Paracoccaceae</taxon>
        <taxon>Phaeovulum</taxon>
    </lineage>
</organism>
<name>A0A1N7K6K6_9RHOB</name>
<keyword evidence="2" id="KW-1185">Reference proteome</keyword>
<sequence>MVFMIKLSDERGEQLRQIAQAKKLAVADLIAEFIRSEVAAGTIAPTVPGVDVQKAETAIVITANGFKASVPMNEGPTLADVLKGTATLSNDPERKKQWLEGAAALSGVKVKLTGRHSLKLTSPLTGREYSLPLSVAADLGDQIQKVVE</sequence>
<reference evidence="2" key="1">
    <citation type="submission" date="2017-01" db="EMBL/GenBank/DDBJ databases">
        <authorList>
            <person name="Varghese N."/>
            <person name="Submissions S."/>
        </authorList>
    </citation>
    <scope>NUCLEOTIDE SEQUENCE [LARGE SCALE GENOMIC DNA]</scope>
    <source>
        <strain evidence="2">DSM 18714</strain>
    </source>
</reference>
<dbReference type="EMBL" id="FTOM01000001">
    <property type="protein sequence ID" value="SIS57231.1"/>
    <property type="molecule type" value="Genomic_DNA"/>
</dbReference>
<accession>A0A1N7K6K6</accession>
<gene>
    <name evidence="1" type="ORF">SAMN05421795_101658</name>
</gene>
<protein>
    <recommendedName>
        <fullName evidence="3">Ribbon-helix-helix protein, copG family</fullName>
    </recommendedName>
</protein>
<dbReference type="Proteomes" id="UP000186098">
    <property type="component" value="Unassembled WGS sequence"/>
</dbReference>